<dbReference type="AlphaFoldDB" id="A0A9P4WII0"/>
<dbReference type="InterPro" id="IPR052895">
    <property type="entry name" value="HetReg/Transcr_Mod"/>
</dbReference>
<name>A0A9P4WII0_9PLEO</name>
<evidence type="ECO:0000256" key="1">
    <source>
        <dbReference type="SAM" id="MobiDB-lite"/>
    </source>
</evidence>
<gene>
    <name evidence="3" type="ORF">E8E12_002975</name>
</gene>
<dbReference type="PANTHER" id="PTHR24148">
    <property type="entry name" value="ANKYRIN REPEAT DOMAIN-CONTAINING PROTEIN 39 HOMOLOG-RELATED"/>
    <property type="match status" value="1"/>
</dbReference>
<dbReference type="Proteomes" id="UP000758155">
    <property type="component" value="Unassembled WGS sequence"/>
</dbReference>
<evidence type="ECO:0000313" key="3">
    <source>
        <dbReference type="EMBL" id="KAF3033146.1"/>
    </source>
</evidence>
<feature type="compositionally biased region" description="Basic residues" evidence="1">
    <location>
        <begin position="1"/>
        <end position="13"/>
    </location>
</feature>
<accession>A0A9P4WII0</accession>
<feature type="region of interest" description="Disordered" evidence="1">
    <location>
        <begin position="229"/>
        <end position="259"/>
    </location>
</feature>
<sequence length="854" mass="95995">MRQRLRKMLHRTKQSAEAESSSAAAAREQNVITTTETPEDVNRVPGIVYGKEAEEAVYETINNSKWRKAFWIDGELRWATQEGSGIGEKVSEGGAQTWKMIQVGDTLYLAPKEAHEGTKDDVETANEKRIETFLDKVAASMVAQSTKIPPPTYDEIRPLLSENVGAIMMLYTRDGVLATDVHGRLDNDFDNPGPRLNKETQFTTRGHHSALNPDKDPVFERLERQLAQTLGFGSKNGTGEANDEEPGYESGGSEVSQERCRESPAYPMCKDDCWLKQASSIRGSAPLATGKGAELFPLDLTNIYSELEPGFTRVLEIEAGSNDECIRCTLEPMEILGAREQNEGSPVTRRLYEALSYTWGDSTKCRTIECNGKTFGVSQNLFEALINIRLPDRTRAIWIDALCINQEDDAEKSKQVQYMYSIYRAATRVVVWLGMEADDSDFVMWAMHLVGRKKKRSDIMRRDHHHECLVQLARLIKGIDLLVKRPWFSRSWIRQEIAAAPKVTVRCGSKEVPWNAMKRSVNCLVRLRSKYVASRCLFNGTDNEFEELVGSYKEKSYALRFLKKDWIIGQSLLAEGGDLRSIWYYHTGGMLELLMTSRAYDATNARDKVYAILGMAGVPLNPQEPSPSSAWALDRKKKRPAMRVDYSASVSEVYQYTAKYLINRDENLDILCILPTHRNADSDDLPSWIPDWRVPLSSRPLYDGWDYISYKWGASGFTTTISQDQDDIGQLRVTGFEIARIQQLLPLFPESLPHPPESPAGSAVPFEEGKHPRRFAQSTRGPSVVPSTAVVSDAIWILHGCKMPVVLREATSKLDTSAFRVVGPCFVSTIMFGEAIEWLEEGQHNLASASIVLV</sequence>
<dbReference type="InterPro" id="IPR010730">
    <property type="entry name" value="HET"/>
</dbReference>
<dbReference type="OrthoDB" id="2157530at2759"/>
<keyword evidence="4" id="KW-1185">Reference proteome</keyword>
<dbReference type="EMBL" id="SWKV01000086">
    <property type="protein sequence ID" value="KAF3033146.1"/>
    <property type="molecule type" value="Genomic_DNA"/>
</dbReference>
<protein>
    <recommendedName>
        <fullName evidence="2">Heterokaryon incompatibility domain-containing protein</fullName>
    </recommendedName>
</protein>
<feature type="compositionally biased region" description="Low complexity" evidence="1">
    <location>
        <begin position="15"/>
        <end position="26"/>
    </location>
</feature>
<dbReference type="PANTHER" id="PTHR24148:SF64">
    <property type="entry name" value="HETEROKARYON INCOMPATIBILITY DOMAIN-CONTAINING PROTEIN"/>
    <property type="match status" value="1"/>
</dbReference>
<evidence type="ECO:0000259" key="2">
    <source>
        <dbReference type="Pfam" id="PF06985"/>
    </source>
</evidence>
<reference evidence="3" key="1">
    <citation type="submission" date="2019-04" db="EMBL/GenBank/DDBJ databases">
        <title>Sequencing of skin fungus with MAO and IRED activity.</title>
        <authorList>
            <person name="Marsaioli A.J."/>
            <person name="Bonatto J.M.C."/>
            <person name="Reis Junior O."/>
        </authorList>
    </citation>
    <scope>NUCLEOTIDE SEQUENCE</scope>
    <source>
        <strain evidence="3">28M1</strain>
    </source>
</reference>
<feature type="region of interest" description="Disordered" evidence="1">
    <location>
        <begin position="1"/>
        <end position="39"/>
    </location>
</feature>
<organism evidence="3 4">
    <name type="scientific">Didymella heteroderae</name>
    <dbReference type="NCBI Taxonomy" id="1769908"/>
    <lineage>
        <taxon>Eukaryota</taxon>
        <taxon>Fungi</taxon>
        <taxon>Dikarya</taxon>
        <taxon>Ascomycota</taxon>
        <taxon>Pezizomycotina</taxon>
        <taxon>Dothideomycetes</taxon>
        <taxon>Pleosporomycetidae</taxon>
        <taxon>Pleosporales</taxon>
        <taxon>Pleosporineae</taxon>
        <taxon>Didymellaceae</taxon>
        <taxon>Didymella</taxon>
    </lineage>
</organism>
<evidence type="ECO:0000313" key="4">
    <source>
        <dbReference type="Proteomes" id="UP000758155"/>
    </source>
</evidence>
<comment type="caution">
    <text evidence="3">The sequence shown here is derived from an EMBL/GenBank/DDBJ whole genome shotgun (WGS) entry which is preliminary data.</text>
</comment>
<feature type="domain" description="Heterokaryon incompatibility" evidence="2">
    <location>
        <begin position="352"/>
        <end position="496"/>
    </location>
</feature>
<dbReference type="Pfam" id="PF06985">
    <property type="entry name" value="HET"/>
    <property type="match status" value="1"/>
</dbReference>
<proteinExistence type="predicted"/>